<dbReference type="Gene3D" id="2.40.160.130">
    <property type="entry name" value="Capsule assembly protein Wzi"/>
    <property type="match status" value="1"/>
</dbReference>
<dbReference type="InterPro" id="IPR038636">
    <property type="entry name" value="Wzi_sf"/>
</dbReference>
<evidence type="ECO:0000313" key="1">
    <source>
        <dbReference type="EMBL" id="MBB5218409.1"/>
    </source>
</evidence>
<evidence type="ECO:0008006" key="5">
    <source>
        <dbReference type="Google" id="ProtNLM"/>
    </source>
</evidence>
<dbReference type="InterPro" id="IPR026950">
    <property type="entry name" value="Caps_assemb_Wzi"/>
</dbReference>
<sequence>MCGINLRASFITLAAAIFSYHFLYAQVPLKSTEEEYFDFLSLTGTTERPTVGYRTLSDSVWEYSENSINESIWEKNNLGTTKILWQSQKPSSNWFTKGIKKSVSVKVYGPEWYNSYNTTAPYGQNDGALWQGKGYNTSFSAGARIECCGLEATFKPQLCWSQNLNFDTLPGTYGSIWSYFWGEPGDSASASIDLPQRFGDTSFWNFDWGESEIRYSWNTFTLGFGTQNPWLGPAWLNPMLGSNNAGGYPKLDLGLRKTRLVLPIINADAGFIEARLWTGRLEESDYFDSNKSNDYRMLTGISLSYSPSFLEGLTLGINRIFMTTWNSKNLKYIGRLFKISHGNDTTGDGEDQKFAVYMDWLFPSAGFEFYGEVGIDDYTDKKISNPFHTAIYTFGLKKSLNLYLSKKITGELIFEFSNFEMSQDFQFEWQYGGYYTHSKITQGYTNRGQILGAGSGYAGNSQFLGLRIYYQKGSTMIFGHRHCPDNNYILSKSIGTSLEESKNWRAKYKTYISFGINQIYYIKTNFQLTASFTLSAIEYADYSNKETFFNFHPELGIKYYF</sequence>
<dbReference type="Proteomes" id="UP000593591">
    <property type="component" value="Chromosome"/>
</dbReference>
<dbReference type="EMBL" id="JACHFR010000001">
    <property type="protein sequence ID" value="MBB5218409.1"/>
    <property type="molecule type" value="Genomic_DNA"/>
</dbReference>
<dbReference type="Pfam" id="PF14052">
    <property type="entry name" value="Caps_assemb_Wzi"/>
    <property type="match status" value="1"/>
</dbReference>
<dbReference type="KEGG" id="trc:DYE49_05290"/>
<evidence type="ECO:0000313" key="4">
    <source>
        <dbReference type="Proteomes" id="UP000593591"/>
    </source>
</evidence>
<reference evidence="2 4" key="1">
    <citation type="submission" date="2018-08" db="EMBL/GenBank/DDBJ databases">
        <title>The first complete genome of Treponema rectale (CHPAT), a commensal spirochete of the bovine rectum.</title>
        <authorList>
            <person name="Staton G.J."/>
            <person name="Clegg S.R."/>
            <person name="Carter S.D."/>
            <person name="Radford A.D."/>
            <person name="Darby A."/>
            <person name="Hall N."/>
            <person name="Birtles R.J."/>
            <person name="Evans N.J."/>
        </authorList>
    </citation>
    <scope>NUCLEOTIDE SEQUENCE [LARGE SCALE GENOMIC DNA]</scope>
    <source>
        <strain evidence="2 4">CHPA</strain>
    </source>
</reference>
<keyword evidence="3" id="KW-1185">Reference proteome</keyword>
<dbReference type="EMBL" id="CP031517">
    <property type="protein sequence ID" value="QOS39899.1"/>
    <property type="molecule type" value="Genomic_DNA"/>
</dbReference>
<protein>
    <recommendedName>
        <fullName evidence="5">Capsule assembly protein Wzi</fullName>
    </recommendedName>
</protein>
<reference evidence="1 3" key="2">
    <citation type="submission" date="2020-08" db="EMBL/GenBank/DDBJ databases">
        <title>Genomic Encyclopedia of Type Strains, Phase IV (KMG-IV): sequencing the most valuable type-strain genomes for metagenomic binning, comparative biology and taxonomic classification.</title>
        <authorList>
            <person name="Goeker M."/>
        </authorList>
    </citation>
    <scope>NUCLEOTIDE SEQUENCE [LARGE SCALE GENOMIC DNA]</scope>
    <source>
        <strain evidence="1 3">DSM 103679</strain>
    </source>
</reference>
<dbReference type="RefSeq" id="WP_184651828.1">
    <property type="nucleotide sequence ID" value="NZ_JACHFR010000001.1"/>
</dbReference>
<dbReference type="Proteomes" id="UP000578697">
    <property type="component" value="Unassembled WGS sequence"/>
</dbReference>
<name>A0A840S761_9SPIR</name>
<dbReference type="AlphaFoldDB" id="A0A840S761"/>
<evidence type="ECO:0000313" key="2">
    <source>
        <dbReference type="EMBL" id="QOS39899.1"/>
    </source>
</evidence>
<evidence type="ECO:0000313" key="3">
    <source>
        <dbReference type="Proteomes" id="UP000578697"/>
    </source>
</evidence>
<gene>
    <name evidence="2" type="ORF">DYE49_05290</name>
    <name evidence="1" type="ORF">HNP77_000753</name>
</gene>
<proteinExistence type="predicted"/>
<organism evidence="1 3">
    <name type="scientific">Treponema rectale</name>
    <dbReference type="NCBI Taxonomy" id="744512"/>
    <lineage>
        <taxon>Bacteria</taxon>
        <taxon>Pseudomonadati</taxon>
        <taxon>Spirochaetota</taxon>
        <taxon>Spirochaetia</taxon>
        <taxon>Spirochaetales</taxon>
        <taxon>Treponemataceae</taxon>
        <taxon>Treponema</taxon>
    </lineage>
</organism>
<accession>A0A840S761</accession>